<name>X1CZY9_9ZZZZ</name>
<accession>X1CZY9</accession>
<protein>
    <submittedName>
        <fullName evidence="1">Uncharacterized protein</fullName>
    </submittedName>
</protein>
<evidence type="ECO:0000313" key="1">
    <source>
        <dbReference type="EMBL" id="GAH01575.1"/>
    </source>
</evidence>
<proteinExistence type="predicted"/>
<gene>
    <name evidence="1" type="ORF">S01H4_43771</name>
</gene>
<comment type="caution">
    <text evidence="1">The sequence shown here is derived from an EMBL/GenBank/DDBJ whole genome shotgun (WGS) entry which is preliminary data.</text>
</comment>
<reference evidence="1" key="1">
    <citation type="journal article" date="2014" name="Front. Microbiol.">
        <title>High frequency of phylogenetically diverse reductive dehalogenase-homologous genes in deep subseafloor sedimentary metagenomes.</title>
        <authorList>
            <person name="Kawai M."/>
            <person name="Futagami T."/>
            <person name="Toyoda A."/>
            <person name="Takaki Y."/>
            <person name="Nishi S."/>
            <person name="Hori S."/>
            <person name="Arai W."/>
            <person name="Tsubouchi T."/>
            <person name="Morono Y."/>
            <person name="Uchiyama I."/>
            <person name="Ito T."/>
            <person name="Fujiyama A."/>
            <person name="Inagaki F."/>
            <person name="Takami H."/>
        </authorList>
    </citation>
    <scope>NUCLEOTIDE SEQUENCE</scope>
    <source>
        <strain evidence="1">Expedition CK06-06</strain>
    </source>
</reference>
<feature type="non-terminal residue" evidence="1">
    <location>
        <position position="1"/>
    </location>
</feature>
<dbReference type="AlphaFoldDB" id="X1CZY9"/>
<sequence>ICLDQVGGSLAVASALNHGVSRIVAELLTFDIGSEFYRYDGHISERLVGKEFTEAMQVLAQQHIILLAVETDYSEELLQQLSTDVVYKLPEEDRVMMVNPQSRYEIRQGDALFVIAESQPTKL</sequence>
<dbReference type="EMBL" id="BART01024183">
    <property type="protein sequence ID" value="GAH01575.1"/>
    <property type="molecule type" value="Genomic_DNA"/>
</dbReference>
<organism evidence="1">
    <name type="scientific">marine sediment metagenome</name>
    <dbReference type="NCBI Taxonomy" id="412755"/>
    <lineage>
        <taxon>unclassified sequences</taxon>
        <taxon>metagenomes</taxon>
        <taxon>ecological metagenomes</taxon>
    </lineage>
</organism>